<organism evidence="1 2">
    <name type="scientific">Pontibacter populi</name>
    <dbReference type="NCBI Taxonomy" id="890055"/>
    <lineage>
        <taxon>Bacteria</taxon>
        <taxon>Pseudomonadati</taxon>
        <taxon>Bacteroidota</taxon>
        <taxon>Cytophagia</taxon>
        <taxon>Cytophagales</taxon>
        <taxon>Hymenobacteraceae</taxon>
        <taxon>Pontibacter</taxon>
    </lineage>
</organism>
<protein>
    <submittedName>
        <fullName evidence="1">Uncharacterized protein</fullName>
    </submittedName>
</protein>
<evidence type="ECO:0000313" key="2">
    <source>
        <dbReference type="Proteomes" id="UP001476807"/>
    </source>
</evidence>
<comment type="caution">
    <text evidence="1">The sequence shown here is derived from an EMBL/GenBank/DDBJ whole genome shotgun (WGS) entry which is preliminary data.</text>
</comment>
<evidence type="ECO:0000313" key="1">
    <source>
        <dbReference type="EMBL" id="MER2996150.1"/>
    </source>
</evidence>
<gene>
    <name evidence="1" type="ORF">ABS362_01255</name>
</gene>
<dbReference type="RefSeq" id="WP_350410284.1">
    <property type="nucleotide sequence ID" value="NZ_JBEOKT010000001.1"/>
</dbReference>
<accession>A0ABV1RP55</accession>
<name>A0ABV1RP55_9BACT</name>
<proteinExistence type="predicted"/>
<dbReference type="EMBL" id="JBEOKT010000001">
    <property type="protein sequence ID" value="MER2996150.1"/>
    <property type="molecule type" value="Genomic_DNA"/>
</dbReference>
<keyword evidence="2" id="KW-1185">Reference proteome</keyword>
<reference evidence="1 2" key="1">
    <citation type="submission" date="2024-06" db="EMBL/GenBank/DDBJ databases">
        <title>Pontibacter populi HYL7-15.</title>
        <authorList>
            <person name="Kim M.K."/>
        </authorList>
    </citation>
    <scope>NUCLEOTIDE SEQUENCE [LARGE SCALE GENOMIC DNA]</scope>
    <source>
        <strain evidence="1 2">HYL7-15</strain>
    </source>
</reference>
<dbReference type="Proteomes" id="UP001476807">
    <property type="component" value="Unassembled WGS sequence"/>
</dbReference>
<sequence>MKAFKFRAECENDVRELQLLISFDIESISVVPISVFPDVEVTLIMENIYLEQLRDYMRLINDSHVMIQTLATETEYTGERNYDID</sequence>